<reference evidence="1 2" key="1">
    <citation type="journal article" date="2019" name="Sci. Rep.">
        <title>Orb-weaving spider Araneus ventricosus genome elucidates the spidroin gene catalogue.</title>
        <authorList>
            <person name="Kono N."/>
            <person name="Nakamura H."/>
            <person name="Ohtoshi R."/>
            <person name="Moran D.A.P."/>
            <person name="Shinohara A."/>
            <person name="Yoshida Y."/>
            <person name="Fujiwara M."/>
            <person name="Mori M."/>
            <person name="Tomita M."/>
            <person name="Arakawa K."/>
        </authorList>
    </citation>
    <scope>NUCLEOTIDE SEQUENCE [LARGE SCALE GENOMIC DNA]</scope>
</reference>
<keyword evidence="2" id="KW-1185">Reference proteome</keyword>
<evidence type="ECO:0000313" key="1">
    <source>
        <dbReference type="EMBL" id="GBM21871.1"/>
    </source>
</evidence>
<name>A0A4Y2DYN6_ARAVE</name>
<protein>
    <submittedName>
        <fullName evidence="1">Uncharacterized protein</fullName>
    </submittedName>
</protein>
<dbReference type="EMBL" id="BGPR01000468">
    <property type="protein sequence ID" value="GBM21871.1"/>
    <property type="molecule type" value="Genomic_DNA"/>
</dbReference>
<proteinExistence type="predicted"/>
<organism evidence="1 2">
    <name type="scientific">Araneus ventricosus</name>
    <name type="common">Orbweaver spider</name>
    <name type="synonym">Epeira ventricosa</name>
    <dbReference type="NCBI Taxonomy" id="182803"/>
    <lineage>
        <taxon>Eukaryota</taxon>
        <taxon>Metazoa</taxon>
        <taxon>Ecdysozoa</taxon>
        <taxon>Arthropoda</taxon>
        <taxon>Chelicerata</taxon>
        <taxon>Arachnida</taxon>
        <taxon>Araneae</taxon>
        <taxon>Araneomorphae</taxon>
        <taxon>Entelegynae</taxon>
        <taxon>Araneoidea</taxon>
        <taxon>Araneidae</taxon>
        <taxon>Araneus</taxon>
    </lineage>
</organism>
<sequence length="138" mass="15554">MKNDVAGKDSPDLGTLFNMLETKFRALESLGRTKEKFADFLEPLWNLAYRKVSCIPANSRPDSGRFGRLSEFYGRKVVPFFVDNSSPKLGCRPPGISVKKGRIPFCLSERKFTPVFEVLEFSLQPGSESQDPGLWALF</sequence>
<evidence type="ECO:0000313" key="2">
    <source>
        <dbReference type="Proteomes" id="UP000499080"/>
    </source>
</evidence>
<dbReference type="Proteomes" id="UP000499080">
    <property type="component" value="Unassembled WGS sequence"/>
</dbReference>
<accession>A0A4Y2DYN6</accession>
<comment type="caution">
    <text evidence="1">The sequence shown here is derived from an EMBL/GenBank/DDBJ whole genome shotgun (WGS) entry which is preliminary data.</text>
</comment>
<dbReference type="AlphaFoldDB" id="A0A4Y2DYN6"/>
<gene>
    <name evidence="1" type="ORF">AVEN_32857_1</name>
</gene>